<dbReference type="Proteomes" id="UP000298664">
    <property type="component" value="Chromosome Circular"/>
</dbReference>
<organism evidence="1 2">
    <name type="scientific">Agrobacterium larrymoorei</name>
    <dbReference type="NCBI Taxonomy" id="160699"/>
    <lineage>
        <taxon>Bacteria</taxon>
        <taxon>Pseudomonadati</taxon>
        <taxon>Pseudomonadota</taxon>
        <taxon>Alphaproteobacteria</taxon>
        <taxon>Hyphomicrobiales</taxon>
        <taxon>Rhizobiaceae</taxon>
        <taxon>Rhizobium/Agrobacterium group</taxon>
        <taxon>Agrobacterium</taxon>
    </lineage>
</organism>
<reference evidence="1" key="1">
    <citation type="submission" date="2023-05" db="EMBL/GenBank/DDBJ databases">
        <title>Complete genome sequence of Agrobacterium larrymoorei CFBP5477.</title>
        <authorList>
            <person name="Yen H.-C."/>
            <person name="Chou L."/>
            <person name="Lin Y.-C."/>
            <person name="Lai E.-M."/>
            <person name="Kuo C.-H."/>
        </authorList>
    </citation>
    <scope>NUCLEOTIDE SEQUENCE</scope>
    <source>
        <strain evidence="1">CFBP5477</strain>
    </source>
</reference>
<evidence type="ECO:0000313" key="1">
    <source>
        <dbReference type="EMBL" id="WHA42192.1"/>
    </source>
</evidence>
<sequence>MTINSTPQNPSSHAAKLRSKAFGCIELDEKDMGSSDDAEI</sequence>
<accession>A0AAF0KFH7</accession>
<dbReference type="EMBL" id="CP124733">
    <property type="protein sequence ID" value="WHA42192.1"/>
    <property type="molecule type" value="Genomic_DNA"/>
</dbReference>
<gene>
    <name evidence="1" type="ORF">CFBP5477_006095</name>
</gene>
<name>A0AAF0KFH7_9HYPH</name>
<evidence type="ECO:0000313" key="2">
    <source>
        <dbReference type="Proteomes" id="UP000298664"/>
    </source>
</evidence>
<protein>
    <submittedName>
        <fullName evidence="1">Uncharacterized protein</fullName>
    </submittedName>
</protein>
<proteinExistence type="predicted"/>
<dbReference type="RefSeq" id="WP_268817470.1">
    <property type="nucleotide sequence ID" value="NZ_CP124733.1"/>
</dbReference>
<dbReference type="AlphaFoldDB" id="A0AAF0KFH7"/>